<comment type="caution">
    <text evidence="4">The sequence shown here is derived from an EMBL/GenBank/DDBJ whole genome shotgun (WGS) entry which is preliminary data.</text>
</comment>
<evidence type="ECO:0000256" key="1">
    <source>
        <dbReference type="ARBA" id="ARBA00022676"/>
    </source>
</evidence>
<accession>A0ABW2HSB3</accession>
<reference evidence="5" key="1">
    <citation type="journal article" date="2019" name="Int. J. Syst. Evol. Microbiol.">
        <title>The Global Catalogue of Microorganisms (GCM) 10K type strain sequencing project: providing services to taxonomists for standard genome sequencing and annotation.</title>
        <authorList>
            <consortium name="The Broad Institute Genomics Platform"/>
            <consortium name="The Broad Institute Genome Sequencing Center for Infectious Disease"/>
            <person name="Wu L."/>
            <person name="Ma J."/>
        </authorList>
    </citation>
    <scope>NUCLEOTIDE SEQUENCE [LARGE SCALE GENOMIC DNA]</scope>
    <source>
        <strain evidence="5">XZYJT-10</strain>
    </source>
</reference>
<dbReference type="PANTHER" id="PTHR45947:SF3">
    <property type="entry name" value="SULFOQUINOVOSYL TRANSFERASE SQD2"/>
    <property type="match status" value="1"/>
</dbReference>
<evidence type="ECO:0000256" key="2">
    <source>
        <dbReference type="ARBA" id="ARBA00022679"/>
    </source>
</evidence>
<sequence length="429" mass="45853">MGRDRLSVLVYPHDMAMGGSQLNAIELAGAVRDLGHDVTVVGDDGPLVQLVHDLGLRHVPIPHSRRRPSPTVTRQLRRLIRDDGVHIVHGYEWPPALEAAAATFAAGDATAVCTVMSMAIAPFLPKDMPLVVGTRALQVQTAAGRPGPTYLIEPPVDVVANAPGHPADEFRARFGLVDDHPAGPVVDVVVVCRLVPELKLEGVLTAVDVVGELAREIPVRLVVVGDGNARAQVEDRAAKANARAGRRAVVLTGQLMDPRPAYAAADIMLGMGGSALRSLAFAKPLVVQGEQGFWELLTPDTCDVFLRQGWYGVGNDSEAGHDRLTAILRTLLSDPHQRAALGDYGRRLAVGRFSLQRAAVKQEEIYRAALAAPSRPTLAQAGGGLRSASGVLGHKVRQRYRSLRGTRKADDFNAVSLAKSALEAPQRDD</sequence>
<dbReference type="Pfam" id="PF13692">
    <property type="entry name" value="Glyco_trans_1_4"/>
    <property type="match status" value="1"/>
</dbReference>
<feature type="domain" description="Glycosyltransferase subfamily 4-like N-terminal" evidence="3">
    <location>
        <begin position="18"/>
        <end position="115"/>
    </location>
</feature>
<name>A0ABW2HSB3_9ACTN</name>
<dbReference type="InterPro" id="IPR028098">
    <property type="entry name" value="Glyco_trans_4-like_N"/>
</dbReference>
<dbReference type="SUPFAM" id="SSF53756">
    <property type="entry name" value="UDP-Glycosyltransferase/glycogen phosphorylase"/>
    <property type="match status" value="1"/>
</dbReference>
<dbReference type="EC" id="2.4.-.-" evidence="4"/>
<dbReference type="Gene3D" id="3.40.50.2000">
    <property type="entry name" value="Glycogen Phosphorylase B"/>
    <property type="match status" value="2"/>
</dbReference>
<dbReference type="Pfam" id="PF13439">
    <property type="entry name" value="Glyco_transf_4"/>
    <property type="match status" value="1"/>
</dbReference>
<dbReference type="InterPro" id="IPR050194">
    <property type="entry name" value="Glycosyltransferase_grp1"/>
</dbReference>
<evidence type="ECO:0000313" key="5">
    <source>
        <dbReference type="Proteomes" id="UP001596548"/>
    </source>
</evidence>
<keyword evidence="1 4" id="KW-0328">Glycosyltransferase</keyword>
<dbReference type="PANTHER" id="PTHR45947">
    <property type="entry name" value="SULFOQUINOVOSYL TRANSFERASE SQD2"/>
    <property type="match status" value="1"/>
</dbReference>
<organism evidence="4 5">
    <name type="scientific">Paractinoplanes rhizophilus</name>
    <dbReference type="NCBI Taxonomy" id="1416877"/>
    <lineage>
        <taxon>Bacteria</taxon>
        <taxon>Bacillati</taxon>
        <taxon>Actinomycetota</taxon>
        <taxon>Actinomycetes</taxon>
        <taxon>Micromonosporales</taxon>
        <taxon>Micromonosporaceae</taxon>
        <taxon>Paractinoplanes</taxon>
    </lineage>
</organism>
<keyword evidence="2 4" id="KW-0808">Transferase</keyword>
<dbReference type="EMBL" id="JBHTBJ010000011">
    <property type="protein sequence ID" value="MFC7275721.1"/>
    <property type="molecule type" value="Genomic_DNA"/>
</dbReference>
<dbReference type="GO" id="GO:0016757">
    <property type="term" value="F:glycosyltransferase activity"/>
    <property type="evidence" value="ECO:0007669"/>
    <property type="project" value="UniProtKB-KW"/>
</dbReference>
<proteinExistence type="predicted"/>
<evidence type="ECO:0000313" key="4">
    <source>
        <dbReference type="EMBL" id="MFC7275721.1"/>
    </source>
</evidence>
<gene>
    <name evidence="4" type="ORF">ACFQS1_17165</name>
</gene>
<dbReference type="RefSeq" id="WP_378969180.1">
    <property type="nucleotide sequence ID" value="NZ_JBHTBJ010000011.1"/>
</dbReference>
<dbReference type="Proteomes" id="UP001596548">
    <property type="component" value="Unassembled WGS sequence"/>
</dbReference>
<keyword evidence="5" id="KW-1185">Reference proteome</keyword>
<evidence type="ECO:0000259" key="3">
    <source>
        <dbReference type="Pfam" id="PF13439"/>
    </source>
</evidence>
<protein>
    <submittedName>
        <fullName evidence="4">Glycosyltransferase</fullName>
        <ecNumber evidence="4">2.4.-.-</ecNumber>
    </submittedName>
</protein>